<sequence>MDGRWLGAMPVDTFLDKYIPATEEPLPDLPSNPFENVPNNRTESGRYDPIITAIQEWMPHLQAVNTSTKGDTVNKVNLKTDISIYNRVGGVPPPDRTDFSRMELWMEFKATKDGAAFRDPRIDTEADRLLAIETGSFTPDTDEGGKARGQLAHYAGAQHSQQFRHFSFSVVIQEDHARFLRWDPSATVVTAEFNYRTNPRLMAEFLWRFDHLSPKQRGHDISIQLANLAPEVDTRVREKLGIKNSDIALYQYEVPGLTGMGYAYGPRFPTENRSLVSRCTRSSPVVWIPNEDVLGGTKSCGEPGSHSERNVDEHVGQDEVKKGPWSEERVIYMKDTWRFLSDLADVEVMPEHEIYEILHQHKTPHIPELVIGGDVDGGRTQTQELVDAPWLCVQPRISPYQHYRLVHGIVGRPLFQFDSTKQLVTAVFDALQAHLHAVNYAKLLHRDISAGNIILTDEGKGLLIDWEMAKKMDERGSRRPDRTGTWQFMSANLLQQPGKFHTVTDDLESFLHVLAWTTIRYVPAIDSYSAGRRGKDLASFDEHDEMEGHCHEGGHLKGLLLAAGKYPSSSFQPRCKTPLFELLQEMRKPFKSLYMDPPTDADRKKIEVLFDRLDMKLTKLYLAIEEYDQDMACLESPTWFIDTIKMALDKQEWSTDDKADRNLRITFPRETPRQEQIRTSHRQRSPAMWRSSKALPSSSKRAASPIPGPSSKRRRGTPAASGTRC</sequence>
<organism evidence="3 4">
    <name type="scientific">Boletus edulis BED1</name>
    <dbReference type="NCBI Taxonomy" id="1328754"/>
    <lineage>
        <taxon>Eukaryota</taxon>
        <taxon>Fungi</taxon>
        <taxon>Dikarya</taxon>
        <taxon>Basidiomycota</taxon>
        <taxon>Agaricomycotina</taxon>
        <taxon>Agaricomycetes</taxon>
        <taxon>Agaricomycetidae</taxon>
        <taxon>Boletales</taxon>
        <taxon>Boletineae</taxon>
        <taxon>Boletaceae</taxon>
        <taxon>Boletoideae</taxon>
        <taxon>Boletus</taxon>
    </lineage>
</organism>
<dbReference type="Proteomes" id="UP001194468">
    <property type="component" value="Unassembled WGS sequence"/>
</dbReference>
<feature type="region of interest" description="Disordered" evidence="1">
    <location>
        <begin position="299"/>
        <end position="320"/>
    </location>
</feature>
<comment type="caution">
    <text evidence="3">The sequence shown here is derived from an EMBL/GenBank/DDBJ whole genome shotgun (WGS) entry which is preliminary data.</text>
</comment>
<proteinExistence type="predicted"/>
<dbReference type="InterPro" id="IPR008266">
    <property type="entry name" value="Tyr_kinase_AS"/>
</dbReference>
<dbReference type="InterPro" id="IPR011009">
    <property type="entry name" value="Kinase-like_dom_sf"/>
</dbReference>
<dbReference type="Gene3D" id="1.10.510.10">
    <property type="entry name" value="Transferase(Phosphotransferase) domain 1"/>
    <property type="match status" value="1"/>
</dbReference>
<dbReference type="InterPro" id="IPR040976">
    <property type="entry name" value="Pkinase_fungal"/>
</dbReference>
<dbReference type="Pfam" id="PF17667">
    <property type="entry name" value="Pkinase_fungal"/>
    <property type="match status" value="1"/>
</dbReference>
<keyword evidence="4" id="KW-1185">Reference proteome</keyword>
<dbReference type="GO" id="GO:0004672">
    <property type="term" value="F:protein kinase activity"/>
    <property type="evidence" value="ECO:0007669"/>
    <property type="project" value="InterPro"/>
</dbReference>
<dbReference type="PROSITE" id="PS00109">
    <property type="entry name" value="PROTEIN_KINASE_TYR"/>
    <property type="match status" value="1"/>
</dbReference>
<feature type="compositionally biased region" description="Basic and acidic residues" evidence="1">
    <location>
        <begin position="305"/>
        <end position="320"/>
    </location>
</feature>
<dbReference type="AlphaFoldDB" id="A0AAD4GGV1"/>
<dbReference type="SUPFAM" id="SSF56112">
    <property type="entry name" value="Protein kinase-like (PK-like)"/>
    <property type="match status" value="1"/>
</dbReference>
<reference evidence="3" key="1">
    <citation type="submission" date="2019-10" db="EMBL/GenBank/DDBJ databases">
        <authorList>
            <consortium name="DOE Joint Genome Institute"/>
            <person name="Kuo A."/>
            <person name="Miyauchi S."/>
            <person name="Kiss E."/>
            <person name="Drula E."/>
            <person name="Kohler A."/>
            <person name="Sanchez-Garcia M."/>
            <person name="Andreopoulos B."/>
            <person name="Barry K.W."/>
            <person name="Bonito G."/>
            <person name="Buee M."/>
            <person name="Carver A."/>
            <person name="Chen C."/>
            <person name="Cichocki N."/>
            <person name="Clum A."/>
            <person name="Culley D."/>
            <person name="Crous P.W."/>
            <person name="Fauchery L."/>
            <person name="Girlanda M."/>
            <person name="Hayes R."/>
            <person name="Keri Z."/>
            <person name="LaButti K."/>
            <person name="Lipzen A."/>
            <person name="Lombard V."/>
            <person name="Magnuson J."/>
            <person name="Maillard F."/>
            <person name="Morin E."/>
            <person name="Murat C."/>
            <person name="Nolan M."/>
            <person name="Ohm R."/>
            <person name="Pangilinan J."/>
            <person name="Pereira M."/>
            <person name="Perotto S."/>
            <person name="Peter M."/>
            <person name="Riley R."/>
            <person name="Sitrit Y."/>
            <person name="Stielow B."/>
            <person name="Szollosi G."/>
            <person name="Zifcakova L."/>
            <person name="Stursova M."/>
            <person name="Spatafora J.W."/>
            <person name="Tedersoo L."/>
            <person name="Vaario L.-M."/>
            <person name="Yamada A."/>
            <person name="Yan M."/>
            <person name="Wang P."/>
            <person name="Xu J."/>
            <person name="Bruns T."/>
            <person name="Baldrian P."/>
            <person name="Vilgalys R."/>
            <person name="Henrissat B."/>
            <person name="Grigoriev I.V."/>
            <person name="Hibbett D."/>
            <person name="Nagy L.G."/>
            <person name="Martin F.M."/>
        </authorList>
    </citation>
    <scope>NUCLEOTIDE SEQUENCE</scope>
    <source>
        <strain evidence="3">BED1</strain>
    </source>
</reference>
<protein>
    <recommendedName>
        <fullName evidence="2">Fungal-type protein kinase domain-containing protein</fullName>
    </recommendedName>
</protein>
<feature type="domain" description="Fungal-type protein kinase" evidence="2">
    <location>
        <begin position="397"/>
        <end position="517"/>
    </location>
</feature>
<name>A0AAD4GGV1_BOLED</name>
<gene>
    <name evidence="3" type="ORF">L210DRAFT_3759164</name>
</gene>
<dbReference type="PANTHER" id="PTHR38248">
    <property type="entry name" value="FUNK1 6"/>
    <property type="match status" value="1"/>
</dbReference>
<evidence type="ECO:0000313" key="4">
    <source>
        <dbReference type="Proteomes" id="UP001194468"/>
    </source>
</evidence>
<dbReference type="PANTHER" id="PTHR38248:SF2">
    <property type="entry name" value="FUNK1 11"/>
    <property type="match status" value="1"/>
</dbReference>
<reference evidence="3" key="2">
    <citation type="journal article" date="2020" name="Nat. Commun.">
        <title>Large-scale genome sequencing of mycorrhizal fungi provides insights into the early evolution of symbiotic traits.</title>
        <authorList>
            <person name="Miyauchi S."/>
            <person name="Kiss E."/>
            <person name="Kuo A."/>
            <person name="Drula E."/>
            <person name="Kohler A."/>
            <person name="Sanchez-Garcia M."/>
            <person name="Morin E."/>
            <person name="Andreopoulos B."/>
            <person name="Barry K.W."/>
            <person name="Bonito G."/>
            <person name="Buee M."/>
            <person name="Carver A."/>
            <person name="Chen C."/>
            <person name="Cichocki N."/>
            <person name="Clum A."/>
            <person name="Culley D."/>
            <person name="Crous P.W."/>
            <person name="Fauchery L."/>
            <person name="Girlanda M."/>
            <person name="Hayes R.D."/>
            <person name="Keri Z."/>
            <person name="LaButti K."/>
            <person name="Lipzen A."/>
            <person name="Lombard V."/>
            <person name="Magnuson J."/>
            <person name="Maillard F."/>
            <person name="Murat C."/>
            <person name="Nolan M."/>
            <person name="Ohm R.A."/>
            <person name="Pangilinan J."/>
            <person name="Pereira M.F."/>
            <person name="Perotto S."/>
            <person name="Peter M."/>
            <person name="Pfister S."/>
            <person name="Riley R."/>
            <person name="Sitrit Y."/>
            <person name="Stielow J.B."/>
            <person name="Szollosi G."/>
            <person name="Zifcakova L."/>
            <person name="Stursova M."/>
            <person name="Spatafora J.W."/>
            <person name="Tedersoo L."/>
            <person name="Vaario L.M."/>
            <person name="Yamada A."/>
            <person name="Yan M."/>
            <person name="Wang P."/>
            <person name="Xu J."/>
            <person name="Bruns T."/>
            <person name="Baldrian P."/>
            <person name="Vilgalys R."/>
            <person name="Dunand C."/>
            <person name="Henrissat B."/>
            <person name="Grigoriev I.V."/>
            <person name="Hibbett D."/>
            <person name="Nagy L.G."/>
            <person name="Martin F.M."/>
        </authorList>
    </citation>
    <scope>NUCLEOTIDE SEQUENCE</scope>
    <source>
        <strain evidence="3">BED1</strain>
    </source>
</reference>
<accession>A0AAD4GGV1</accession>
<evidence type="ECO:0000259" key="2">
    <source>
        <dbReference type="Pfam" id="PF17667"/>
    </source>
</evidence>
<dbReference type="EMBL" id="WHUW01000007">
    <property type="protein sequence ID" value="KAF8444049.1"/>
    <property type="molecule type" value="Genomic_DNA"/>
</dbReference>
<evidence type="ECO:0000256" key="1">
    <source>
        <dbReference type="SAM" id="MobiDB-lite"/>
    </source>
</evidence>
<feature type="region of interest" description="Disordered" evidence="1">
    <location>
        <begin position="669"/>
        <end position="725"/>
    </location>
</feature>
<evidence type="ECO:0000313" key="3">
    <source>
        <dbReference type="EMBL" id="KAF8444049.1"/>
    </source>
</evidence>